<dbReference type="EnsemblMetazoa" id="ISCW004140-RA">
    <property type="protein sequence ID" value="ISCW004140-PA"/>
    <property type="gene ID" value="ISCW004140"/>
</dbReference>
<feature type="domain" description="C2H2-type" evidence="8">
    <location>
        <begin position="166"/>
        <end position="191"/>
    </location>
</feature>
<dbReference type="PANTHER" id="PTHR16515:SF49">
    <property type="entry name" value="GASTRULA ZINC FINGER PROTEIN XLCGF49.1-LIKE-RELATED"/>
    <property type="match status" value="1"/>
</dbReference>
<evidence type="ECO:0000256" key="7">
    <source>
        <dbReference type="PROSITE-ProRule" id="PRU00042"/>
    </source>
</evidence>
<organism>
    <name type="scientific">Ixodes scapularis</name>
    <name type="common">Black-legged tick</name>
    <name type="synonym">Deer tick</name>
    <dbReference type="NCBI Taxonomy" id="6945"/>
    <lineage>
        <taxon>Eukaryota</taxon>
        <taxon>Metazoa</taxon>
        <taxon>Ecdysozoa</taxon>
        <taxon>Arthropoda</taxon>
        <taxon>Chelicerata</taxon>
        <taxon>Arachnida</taxon>
        <taxon>Acari</taxon>
        <taxon>Parasitiformes</taxon>
        <taxon>Ixodida</taxon>
        <taxon>Ixodoidea</taxon>
        <taxon>Ixodidae</taxon>
        <taxon>Ixodinae</taxon>
        <taxon>Ixodes</taxon>
    </lineage>
</organism>
<dbReference type="PANTHER" id="PTHR16515">
    <property type="entry name" value="PR DOMAIN ZINC FINGER PROTEIN"/>
    <property type="match status" value="1"/>
</dbReference>
<evidence type="ECO:0000256" key="1">
    <source>
        <dbReference type="ARBA" id="ARBA00004123"/>
    </source>
</evidence>
<feature type="domain" description="C2H2-type" evidence="8">
    <location>
        <begin position="138"/>
        <end position="165"/>
    </location>
</feature>
<dbReference type="AlphaFoldDB" id="B7PGK7"/>
<dbReference type="FunFam" id="3.30.160.60:FF:000446">
    <property type="entry name" value="Zinc finger protein"/>
    <property type="match status" value="1"/>
</dbReference>
<dbReference type="PROSITE" id="PS00028">
    <property type="entry name" value="ZINC_FINGER_C2H2_1"/>
    <property type="match status" value="4"/>
</dbReference>
<feature type="domain" description="C2H2-type" evidence="8">
    <location>
        <begin position="54"/>
        <end position="81"/>
    </location>
</feature>
<proteinExistence type="predicted"/>
<reference evidence="10" key="2">
    <citation type="submission" date="2020-05" db="UniProtKB">
        <authorList>
            <consortium name="EnsemblMetazoa"/>
        </authorList>
    </citation>
    <scope>IDENTIFICATION</scope>
    <source>
        <strain evidence="10">wikel</strain>
    </source>
</reference>
<dbReference type="Pfam" id="PF00096">
    <property type="entry name" value="zf-C2H2"/>
    <property type="match status" value="2"/>
</dbReference>
<dbReference type="VEuPathDB" id="VectorBase:ISCW004140"/>
<dbReference type="HOGENOM" id="CLU_002678_2_1_1"/>
<feature type="domain" description="C2H2-type" evidence="8">
    <location>
        <begin position="82"/>
        <end position="109"/>
    </location>
</feature>
<keyword evidence="6" id="KW-0539">Nucleus</keyword>
<keyword evidence="2" id="KW-0479">Metal-binding</keyword>
<dbReference type="STRING" id="6945.B7PGK7"/>
<dbReference type="FunFam" id="3.30.160.60:FF:001755">
    <property type="entry name" value="Zinc finger protein 989"/>
    <property type="match status" value="1"/>
</dbReference>
<evidence type="ECO:0000256" key="5">
    <source>
        <dbReference type="ARBA" id="ARBA00022833"/>
    </source>
</evidence>
<name>B7PGK7_IXOSC</name>
<dbReference type="SUPFAM" id="SSF57667">
    <property type="entry name" value="beta-beta-alpha zinc fingers"/>
    <property type="match status" value="3"/>
</dbReference>
<dbReference type="VEuPathDB" id="VectorBase:ISCI004140"/>
<dbReference type="InterPro" id="IPR036236">
    <property type="entry name" value="Znf_C2H2_sf"/>
</dbReference>
<dbReference type="Proteomes" id="UP000001555">
    <property type="component" value="Unassembled WGS sequence"/>
</dbReference>
<evidence type="ECO:0000259" key="8">
    <source>
        <dbReference type="PROSITE" id="PS50157"/>
    </source>
</evidence>
<dbReference type="InterPro" id="IPR013087">
    <property type="entry name" value="Znf_C2H2_type"/>
</dbReference>
<sequence>MALSGWRFPSLATQVKRLGCPPPNGRCHLLPLGASWGNSAVLAAPATFVSGVGFRCEQCPYVTPKQAQMTFHLRSHAGLRVYECAVCRLLFQTQSHLNTHMHTHTGDKPFACTLCSATFRRKVGLVEHMRGHTGEMPFTCGICKSAFVRKGTLLDHMKTHTGERTYKCNWCPQVFRSRVAKHRHTRKTHDL</sequence>
<evidence type="ECO:0000256" key="3">
    <source>
        <dbReference type="ARBA" id="ARBA00022737"/>
    </source>
</evidence>
<evidence type="ECO:0000256" key="6">
    <source>
        <dbReference type="ARBA" id="ARBA00023242"/>
    </source>
</evidence>
<dbReference type="EMBL" id="ABJB010224486">
    <property type="status" value="NOT_ANNOTATED_CDS"/>
    <property type="molecule type" value="Genomic_DNA"/>
</dbReference>
<dbReference type="OrthoDB" id="6511600at2759"/>
<dbReference type="InterPro" id="IPR050331">
    <property type="entry name" value="Zinc_finger"/>
</dbReference>
<dbReference type="EMBL" id="DS708596">
    <property type="protein sequence ID" value="EEC05729.1"/>
    <property type="molecule type" value="Genomic_DNA"/>
</dbReference>
<keyword evidence="11" id="KW-1185">Reference proteome</keyword>
<keyword evidence="3" id="KW-0677">Repeat</keyword>
<evidence type="ECO:0000313" key="10">
    <source>
        <dbReference type="EnsemblMetazoa" id="ISCW004140-PA"/>
    </source>
</evidence>
<keyword evidence="5" id="KW-0862">Zinc</keyword>
<dbReference type="GO" id="GO:0005634">
    <property type="term" value="C:nucleus"/>
    <property type="evidence" value="ECO:0007669"/>
    <property type="project" value="UniProtKB-SubCell"/>
</dbReference>
<protein>
    <submittedName>
        <fullName evidence="9 10">Zinc finger protein, putative</fullName>
    </submittedName>
</protein>
<evidence type="ECO:0000256" key="2">
    <source>
        <dbReference type="ARBA" id="ARBA00022723"/>
    </source>
</evidence>
<reference evidence="9 11" key="1">
    <citation type="submission" date="2008-03" db="EMBL/GenBank/DDBJ databases">
        <title>Annotation of Ixodes scapularis.</title>
        <authorList>
            <consortium name="Ixodes scapularis Genome Project Consortium"/>
            <person name="Caler E."/>
            <person name="Hannick L.I."/>
            <person name="Bidwell S."/>
            <person name="Joardar V."/>
            <person name="Thiagarajan M."/>
            <person name="Amedeo P."/>
            <person name="Galinsky K.J."/>
            <person name="Schobel S."/>
            <person name="Inman J."/>
            <person name="Hostetler J."/>
            <person name="Miller J."/>
            <person name="Hammond M."/>
            <person name="Megy K."/>
            <person name="Lawson D."/>
            <person name="Kodira C."/>
            <person name="Sutton G."/>
            <person name="Meyer J."/>
            <person name="Hill C.A."/>
            <person name="Birren B."/>
            <person name="Nene V."/>
            <person name="Collins F."/>
            <person name="Alarcon-Chaidez F."/>
            <person name="Wikel S."/>
            <person name="Strausberg R."/>
        </authorList>
    </citation>
    <scope>NUCLEOTIDE SEQUENCE [LARGE SCALE GENOMIC DNA]</scope>
    <source>
        <strain evidence="11">Wikel</strain>
        <strain evidence="9">Wikel colony</strain>
    </source>
</reference>
<comment type="subcellular location">
    <subcellularLocation>
        <location evidence="1">Nucleus</location>
    </subcellularLocation>
</comment>
<dbReference type="PROSITE" id="PS50157">
    <property type="entry name" value="ZINC_FINGER_C2H2_2"/>
    <property type="match status" value="5"/>
</dbReference>
<dbReference type="Pfam" id="PF13912">
    <property type="entry name" value="zf-C2H2_6"/>
    <property type="match status" value="1"/>
</dbReference>
<dbReference type="SMART" id="SM00355">
    <property type="entry name" value="ZnF_C2H2"/>
    <property type="match status" value="5"/>
</dbReference>
<feature type="domain" description="C2H2-type" evidence="8">
    <location>
        <begin position="110"/>
        <end position="137"/>
    </location>
</feature>
<accession>B7PGK7</accession>
<dbReference type="GO" id="GO:0008270">
    <property type="term" value="F:zinc ion binding"/>
    <property type="evidence" value="ECO:0007669"/>
    <property type="project" value="UniProtKB-KW"/>
</dbReference>
<dbReference type="InParanoid" id="B7PGK7"/>
<evidence type="ECO:0000313" key="9">
    <source>
        <dbReference type="EMBL" id="EEC05729.1"/>
    </source>
</evidence>
<dbReference type="VEuPathDB" id="VectorBase:ISCP_037459"/>
<evidence type="ECO:0000256" key="4">
    <source>
        <dbReference type="ARBA" id="ARBA00022771"/>
    </source>
</evidence>
<evidence type="ECO:0000313" key="11">
    <source>
        <dbReference type="Proteomes" id="UP000001555"/>
    </source>
</evidence>
<gene>
    <name evidence="9" type="ORF">IscW_ISCW004140</name>
</gene>
<keyword evidence="4 7" id="KW-0863">Zinc-finger</keyword>
<dbReference type="PaxDb" id="6945-B7PGK7"/>
<dbReference type="EMBL" id="ABJB010938147">
    <property type="status" value="NOT_ANNOTATED_CDS"/>
    <property type="molecule type" value="Genomic_DNA"/>
</dbReference>
<dbReference type="Gene3D" id="3.30.160.60">
    <property type="entry name" value="Classic Zinc Finger"/>
    <property type="match status" value="4"/>
</dbReference>
<dbReference type="FunFam" id="3.30.160.60:FF:004825">
    <property type="match status" value="1"/>
</dbReference>